<dbReference type="EMBL" id="JAUEPN010000013">
    <property type="protein sequence ID" value="KAK3290393.1"/>
    <property type="molecule type" value="Genomic_DNA"/>
</dbReference>
<feature type="region of interest" description="Disordered" evidence="1">
    <location>
        <begin position="1"/>
        <end position="32"/>
    </location>
</feature>
<evidence type="ECO:0000313" key="3">
    <source>
        <dbReference type="Proteomes" id="UP001278766"/>
    </source>
</evidence>
<evidence type="ECO:0000256" key="1">
    <source>
        <dbReference type="SAM" id="MobiDB-lite"/>
    </source>
</evidence>
<keyword evidence="3" id="KW-1185">Reference proteome</keyword>
<reference evidence="2" key="2">
    <citation type="submission" date="2023-06" db="EMBL/GenBank/DDBJ databases">
        <authorList>
            <consortium name="Lawrence Berkeley National Laboratory"/>
            <person name="Haridas S."/>
            <person name="Hensen N."/>
            <person name="Bonometti L."/>
            <person name="Westerberg I."/>
            <person name="Brannstrom I.O."/>
            <person name="Guillou S."/>
            <person name="Cros-Aarteil S."/>
            <person name="Calhoun S."/>
            <person name="Kuo A."/>
            <person name="Mondo S."/>
            <person name="Pangilinan J."/>
            <person name="Riley R."/>
            <person name="Labutti K."/>
            <person name="Andreopoulos B."/>
            <person name="Lipzen A."/>
            <person name="Chen C."/>
            <person name="Yanf M."/>
            <person name="Daum C."/>
            <person name="Ng V."/>
            <person name="Clum A."/>
            <person name="Steindorff A."/>
            <person name="Ohm R."/>
            <person name="Martin F."/>
            <person name="Silar P."/>
            <person name="Natvig D."/>
            <person name="Lalanne C."/>
            <person name="Gautier V."/>
            <person name="Ament-Velasquez S.L."/>
            <person name="Kruys A."/>
            <person name="Hutchinson M.I."/>
            <person name="Powell A.J."/>
            <person name="Barry K."/>
            <person name="Miller A.N."/>
            <person name="Grigoriev I.V."/>
            <person name="Debuchy R."/>
            <person name="Gladieux P."/>
            <person name="Thoren M.H."/>
            <person name="Johannesson H."/>
        </authorList>
    </citation>
    <scope>NUCLEOTIDE SEQUENCE</scope>
    <source>
        <strain evidence="2">CBS 168.71</strain>
    </source>
</reference>
<accession>A0AAE0H5L0</accession>
<dbReference type="Proteomes" id="UP001278766">
    <property type="component" value="Unassembled WGS sequence"/>
</dbReference>
<organism evidence="2 3">
    <name type="scientific">Chaetomium fimeti</name>
    <dbReference type="NCBI Taxonomy" id="1854472"/>
    <lineage>
        <taxon>Eukaryota</taxon>
        <taxon>Fungi</taxon>
        <taxon>Dikarya</taxon>
        <taxon>Ascomycota</taxon>
        <taxon>Pezizomycotina</taxon>
        <taxon>Sordariomycetes</taxon>
        <taxon>Sordariomycetidae</taxon>
        <taxon>Sordariales</taxon>
        <taxon>Chaetomiaceae</taxon>
        <taxon>Chaetomium</taxon>
    </lineage>
</organism>
<feature type="compositionally biased region" description="Basic and acidic residues" evidence="1">
    <location>
        <begin position="230"/>
        <end position="251"/>
    </location>
</feature>
<name>A0AAE0H5L0_9PEZI</name>
<evidence type="ECO:0000313" key="2">
    <source>
        <dbReference type="EMBL" id="KAK3290393.1"/>
    </source>
</evidence>
<dbReference type="RefSeq" id="XP_062653907.1">
    <property type="nucleotide sequence ID" value="XM_062808287.1"/>
</dbReference>
<dbReference type="AlphaFoldDB" id="A0AAE0H5L0"/>
<sequence>MDTNAPPPQGTANSGDTIALPPQGTPTHGDMPRHAIRPLRATRAGSNAAQALAPMSTPAVRHATGEYRGKKRKLGKDVFNFFNSAQKVEELCTTHDDPSVVNWTPNDAIRGIGTTMLKTLDHRAVLYQVRHNETSLLETPGNWVNFCTPDTHRTVAGGHLIKVLADKPSLDAMGSTLLKLAASHNAPFLHIRVETESVAVGDRHRRQFAAMGERAAMRRAAEASGEAEESSVKAEETSMRRAAEASVKAEEASPNPDGRNVKVCVVCKEHGHTAQHCVMPNGTYGSIRCCPICDTKEHDFDHCPVFKDMDFNSWEFVVGASEVLMRERGNKPQVRSAAWTFFDILALGCELQYLTSPLDDRPIWPWSNEFAKAVAAAKPGDEILRGKLHPSEFDHAQHTHSDLPVDPFYEGKSIGDILAMRYRGELDGERFVPGARKAAADTNAPKHSEKDIRRMFYPAMEKHNPPDEKTRRYKPMAEVTIVKEEEDDYDMPGAAPRSGRYEHRSEIKQAVGSAGGKPAVRDLAAKKAIDKQARDFYVQKVPDRDPNNADLVYYNMLWEIEETAQTVAFFMAMPRSR</sequence>
<protein>
    <submittedName>
        <fullName evidence="2">Uncharacterized protein</fullName>
    </submittedName>
</protein>
<proteinExistence type="predicted"/>
<reference evidence="2" key="1">
    <citation type="journal article" date="2023" name="Mol. Phylogenet. Evol.">
        <title>Genome-scale phylogeny and comparative genomics of the fungal order Sordariales.</title>
        <authorList>
            <person name="Hensen N."/>
            <person name="Bonometti L."/>
            <person name="Westerberg I."/>
            <person name="Brannstrom I.O."/>
            <person name="Guillou S."/>
            <person name="Cros-Aarteil S."/>
            <person name="Calhoun S."/>
            <person name="Haridas S."/>
            <person name="Kuo A."/>
            <person name="Mondo S."/>
            <person name="Pangilinan J."/>
            <person name="Riley R."/>
            <person name="LaButti K."/>
            <person name="Andreopoulos B."/>
            <person name="Lipzen A."/>
            <person name="Chen C."/>
            <person name="Yan M."/>
            <person name="Daum C."/>
            <person name="Ng V."/>
            <person name="Clum A."/>
            <person name="Steindorff A."/>
            <person name="Ohm R.A."/>
            <person name="Martin F."/>
            <person name="Silar P."/>
            <person name="Natvig D.O."/>
            <person name="Lalanne C."/>
            <person name="Gautier V."/>
            <person name="Ament-Velasquez S.L."/>
            <person name="Kruys A."/>
            <person name="Hutchinson M.I."/>
            <person name="Powell A.J."/>
            <person name="Barry K."/>
            <person name="Miller A.N."/>
            <person name="Grigoriev I.V."/>
            <person name="Debuchy R."/>
            <person name="Gladieux P."/>
            <person name="Hiltunen Thoren M."/>
            <person name="Johannesson H."/>
        </authorList>
    </citation>
    <scope>NUCLEOTIDE SEQUENCE</scope>
    <source>
        <strain evidence="2">CBS 168.71</strain>
    </source>
</reference>
<comment type="caution">
    <text evidence="2">The sequence shown here is derived from an EMBL/GenBank/DDBJ whole genome shotgun (WGS) entry which is preliminary data.</text>
</comment>
<gene>
    <name evidence="2" type="ORF">B0H64DRAFT_479111</name>
</gene>
<feature type="region of interest" description="Disordered" evidence="1">
    <location>
        <begin position="219"/>
        <end position="256"/>
    </location>
</feature>
<dbReference type="GeneID" id="87845235"/>